<keyword evidence="4 5" id="KW-0274">FAD</keyword>
<dbReference type="InterPro" id="IPR036250">
    <property type="entry name" value="AcylCo_DH-like_C"/>
</dbReference>
<dbReference type="GO" id="GO:0016491">
    <property type="term" value="F:oxidoreductase activity"/>
    <property type="evidence" value="ECO:0007669"/>
    <property type="project" value="UniProtKB-KW"/>
</dbReference>
<evidence type="ECO:0000313" key="9">
    <source>
        <dbReference type="EMBL" id="MEY1660614.1"/>
    </source>
</evidence>
<dbReference type="SUPFAM" id="SSF56645">
    <property type="entry name" value="Acyl-CoA dehydrogenase NM domain-like"/>
    <property type="match status" value="1"/>
</dbReference>
<feature type="domain" description="Acyl-CoA dehydrogenase/oxidase N-terminal" evidence="8">
    <location>
        <begin position="7"/>
        <end position="118"/>
    </location>
</feature>
<dbReference type="InterPro" id="IPR037069">
    <property type="entry name" value="AcylCoA_DH/ox_N_sf"/>
</dbReference>
<comment type="caution">
    <text evidence="9">The sequence shown here is derived from an EMBL/GenBank/DDBJ whole genome shotgun (WGS) entry which is preliminary data.</text>
</comment>
<proteinExistence type="inferred from homology"/>
<comment type="cofactor">
    <cofactor evidence="1 5">
        <name>FAD</name>
        <dbReference type="ChEBI" id="CHEBI:57692"/>
    </cofactor>
</comment>
<evidence type="ECO:0000313" key="10">
    <source>
        <dbReference type="Proteomes" id="UP001562065"/>
    </source>
</evidence>
<dbReference type="Pfam" id="PF02770">
    <property type="entry name" value="Acyl-CoA_dh_M"/>
    <property type="match status" value="1"/>
</dbReference>
<feature type="domain" description="Acyl-CoA oxidase/dehydrogenase middle" evidence="7">
    <location>
        <begin position="122"/>
        <end position="216"/>
    </location>
</feature>
<keyword evidence="3 5" id="KW-0285">Flavoprotein</keyword>
<accession>A0ABV4ACP4</accession>
<dbReference type="Pfam" id="PF02771">
    <property type="entry name" value="Acyl-CoA_dh_N"/>
    <property type="match status" value="1"/>
</dbReference>
<dbReference type="InterPro" id="IPR013786">
    <property type="entry name" value="AcylCoA_DH/ox_N"/>
</dbReference>
<dbReference type="Gene3D" id="1.10.540.10">
    <property type="entry name" value="Acyl-CoA dehydrogenase/oxidase, N-terminal domain"/>
    <property type="match status" value="1"/>
</dbReference>
<dbReference type="Gene3D" id="2.40.110.10">
    <property type="entry name" value="Butyryl-CoA Dehydrogenase, subunit A, domain 2"/>
    <property type="match status" value="1"/>
</dbReference>
<evidence type="ECO:0000256" key="5">
    <source>
        <dbReference type="RuleBase" id="RU362125"/>
    </source>
</evidence>
<keyword evidence="10" id="KW-1185">Reference proteome</keyword>
<reference evidence="9 10" key="1">
    <citation type="submission" date="2024-07" db="EMBL/GenBank/DDBJ databases">
        <authorList>
            <person name="Ren Q."/>
        </authorList>
    </citation>
    <scope>NUCLEOTIDE SEQUENCE [LARGE SCALE GENOMIC DNA]</scope>
    <source>
        <strain evidence="9 10">REN37</strain>
    </source>
</reference>
<evidence type="ECO:0000259" key="6">
    <source>
        <dbReference type="Pfam" id="PF00441"/>
    </source>
</evidence>
<gene>
    <name evidence="9" type="ORF">AB5I84_00460</name>
</gene>
<organism evidence="9 10">
    <name type="scientific">Isoalcanivorax beigongshangi</name>
    <dbReference type="NCBI Taxonomy" id="3238810"/>
    <lineage>
        <taxon>Bacteria</taxon>
        <taxon>Pseudomonadati</taxon>
        <taxon>Pseudomonadota</taxon>
        <taxon>Gammaproteobacteria</taxon>
        <taxon>Oceanospirillales</taxon>
        <taxon>Alcanivoracaceae</taxon>
        <taxon>Isoalcanivorax</taxon>
    </lineage>
</organism>
<dbReference type="InterPro" id="IPR009075">
    <property type="entry name" value="AcylCo_DH/oxidase_C"/>
</dbReference>
<dbReference type="PIRSF" id="PIRSF016578">
    <property type="entry name" value="HsaA"/>
    <property type="match status" value="1"/>
</dbReference>
<dbReference type="RefSeq" id="WP_369453861.1">
    <property type="nucleotide sequence ID" value="NZ_JBGCUO010000001.1"/>
</dbReference>
<evidence type="ECO:0000256" key="1">
    <source>
        <dbReference type="ARBA" id="ARBA00001974"/>
    </source>
</evidence>
<keyword evidence="5 9" id="KW-0560">Oxidoreductase</keyword>
<sequence>MNLDQSEIELFRTNVRKYLEKEILPHYAQWEKDEILPREVWTGLGENGFLCVDVPEQYGGFGASFRLSAIVVEEASRMGFGGLASNISVHSDIVAPYILHLGSEEQKQAWLPKMVTGEAIGAIGMTEPGAGSDLQGMKTRAERDGDEFVINGQKTFITNGQHCDVIVLATKTDPNAGSRGMTLFTVDTSLPGFARGRNLEKMGHHCADTSELFFENLRVGADQILGGEGKGFANLMNELPRERLILAIGAVGACEGMLERTVEYVQERKAFGASVAQFQNTRFKLANLKAQIDVNKAFVAQCSDLYDDGKLSAVQASTAKYTSTELQGVVADQCLQLHGGYGYMQEYAISRDYVDARIQRIYGGTSEIMLEIIARDLLGRA</sequence>
<dbReference type="PANTHER" id="PTHR43884">
    <property type="entry name" value="ACYL-COA DEHYDROGENASE"/>
    <property type="match status" value="1"/>
</dbReference>
<protein>
    <submittedName>
        <fullName evidence="9">Acyl-CoA dehydrogenase family protein</fullName>
        <ecNumber evidence="9">1.-.-.-</ecNumber>
    </submittedName>
</protein>
<feature type="domain" description="Acyl-CoA dehydrogenase/oxidase C-terminal" evidence="6">
    <location>
        <begin position="229"/>
        <end position="377"/>
    </location>
</feature>
<dbReference type="EC" id="1.-.-.-" evidence="9"/>
<dbReference type="Proteomes" id="UP001562065">
    <property type="component" value="Unassembled WGS sequence"/>
</dbReference>
<dbReference type="InterPro" id="IPR009100">
    <property type="entry name" value="AcylCoA_DH/oxidase_NM_dom_sf"/>
</dbReference>
<dbReference type="InterPro" id="IPR046373">
    <property type="entry name" value="Acyl-CoA_Oxase/DH_mid-dom_sf"/>
</dbReference>
<dbReference type="PANTHER" id="PTHR43884:SF12">
    <property type="entry name" value="ISOVALERYL-COA DEHYDROGENASE, MITOCHONDRIAL-RELATED"/>
    <property type="match status" value="1"/>
</dbReference>
<comment type="similarity">
    <text evidence="2 5">Belongs to the acyl-CoA dehydrogenase family.</text>
</comment>
<dbReference type="EMBL" id="JBGCUO010000001">
    <property type="protein sequence ID" value="MEY1660614.1"/>
    <property type="molecule type" value="Genomic_DNA"/>
</dbReference>
<name>A0ABV4ACP4_9GAMM</name>
<evidence type="ECO:0000259" key="8">
    <source>
        <dbReference type="Pfam" id="PF02771"/>
    </source>
</evidence>
<dbReference type="PROSITE" id="PS00072">
    <property type="entry name" value="ACYL_COA_DH_1"/>
    <property type="match status" value="1"/>
</dbReference>
<dbReference type="InterPro" id="IPR006091">
    <property type="entry name" value="Acyl-CoA_Oxase/DH_mid-dom"/>
</dbReference>
<evidence type="ECO:0000256" key="3">
    <source>
        <dbReference type="ARBA" id="ARBA00022630"/>
    </source>
</evidence>
<dbReference type="PROSITE" id="PS00073">
    <property type="entry name" value="ACYL_COA_DH_2"/>
    <property type="match status" value="1"/>
</dbReference>
<dbReference type="SUPFAM" id="SSF47203">
    <property type="entry name" value="Acyl-CoA dehydrogenase C-terminal domain-like"/>
    <property type="match status" value="1"/>
</dbReference>
<dbReference type="InterPro" id="IPR006089">
    <property type="entry name" value="Acyl-CoA_DH_CS"/>
</dbReference>
<evidence type="ECO:0000259" key="7">
    <source>
        <dbReference type="Pfam" id="PF02770"/>
    </source>
</evidence>
<dbReference type="Pfam" id="PF00441">
    <property type="entry name" value="Acyl-CoA_dh_1"/>
    <property type="match status" value="1"/>
</dbReference>
<evidence type="ECO:0000256" key="4">
    <source>
        <dbReference type="ARBA" id="ARBA00022827"/>
    </source>
</evidence>
<evidence type="ECO:0000256" key="2">
    <source>
        <dbReference type="ARBA" id="ARBA00009347"/>
    </source>
</evidence>
<dbReference type="Gene3D" id="1.20.140.10">
    <property type="entry name" value="Butyryl-CoA Dehydrogenase, subunit A, domain 3"/>
    <property type="match status" value="1"/>
</dbReference>